<dbReference type="AlphaFoldDB" id="A0A563U3A7"/>
<keyword evidence="1" id="KW-0732">Signal</keyword>
<keyword evidence="3" id="KW-1185">Reference proteome</keyword>
<dbReference type="RefSeq" id="WP_146382985.1">
    <property type="nucleotide sequence ID" value="NZ_VOEJ01000008.1"/>
</dbReference>
<dbReference type="Gene3D" id="3.40.720.10">
    <property type="entry name" value="Alkaline Phosphatase, subunit A"/>
    <property type="match status" value="1"/>
</dbReference>
<evidence type="ECO:0000256" key="1">
    <source>
        <dbReference type="SAM" id="SignalP"/>
    </source>
</evidence>
<dbReference type="Gene3D" id="3.30.1360.180">
    <property type="match status" value="1"/>
</dbReference>
<dbReference type="CDD" id="cd16018">
    <property type="entry name" value="Enpp"/>
    <property type="match status" value="1"/>
</dbReference>
<gene>
    <name evidence="2" type="ORF">FPZ43_16220</name>
</gene>
<dbReference type="PANTHER" id="PTHR10151">
    <property type="entry name" value="ECTONUCLEOTIDE PYROPHOSPHATASE/PHOSPHODIESTERASE"/>
    <property type="match status" value="1"/>
</dbReference>
<proteinExistence type="predicted"/>
<feature type="signal peptide" evidence="1">
    <location>
        <begin position="1"/>
        <end position="20"/>
    </location>
</feature>
<dbReference type="InterPro" id="IPR017850">
    <property type="entry name" value="Alkaline_phosphatase_core_sf"/>
</dbReference>
<organism evidence="2 3">
    <name type="scientific">Mucilaginibacter pallidiroseus</name>
    <dbReference type="NCBI Taxonomy" id="2599295"/>
    <lineage>
        <taxon>Bacteria</taxon>
        <taxon>Pseudomonadati</taxon>
        <taxon>Bacteroidota</taxon>
        <taxon>Sphingobacteriia</taxon>
        <taxon>Sphingobacteriales</taxon>
        <taxon>Sphingobacteriaceae</taxon>
        <taxon>Mucilaginibacter</taxon>
    </lineage>
</organism>
<sequence length="429" mass="48428">MIKKHVVLLLLLSLVFRAFAQTTVDTTQQIVPGRINSAEQQKKPYVILISADGFRHDFAKKYNAQNLQRLGAEGVTAKAMIPSYPSVTFPNHYAIVSGLYPSHSGLVNNTFYDRARNDRYSMSAKAKVADGTWYGGSPLWVLAEQQKMLSASFFWVASEATIKGIKPTYYYIYNEKTTLQTRINAVVEWLNLPAVQRPHFITFYFPEVDHAAHKYGPESPETEYEVHFIDSAVNALQKAVKTTGLKNVNYVFVSDHGMTRVDNENTISVPASIDTSKFVVSGDGILVELYAKDKKHVPSTYEALKKEAQNYKVYTKATVPAHLHYGIADDWHNRIGDILLIPDYPKVFNLNNRKRTNPGWHGYDPALVPDMNASFLAWGPAFKKRLVIEPFKNVDVFNLVANILGIKHTDKIDGTDELAKKILIKKTRK</sequence>
<protein>
    <submittedName>
        <fullName evidence="2">Alkaline phosphatase family protein</fullName>
    </submittedName>
</protein>
<dbReference type="SUPFAM" id="SSF53649">
    <property type="entry name" value="Alkaline phosphatase-like"/>
    <property type="match status" value="1"/>
</dbReference>
<feature type="chain" id="PRO_5021867965" evidence="1">
    <location>
        <begin position="21"/>
        <end position="429"/>
    </location>
</feature>
<dbReference type="Proteomes" id="UP000320042">
    <property type="component" value="Unassembled WGS sequence"/>
</dbReference>
<dbReference type="OrthoDB" id="9779418at2"/>
<evidence type="ECO:0000313" key="2">
    <source>
        <dbReference type="EMBL" id="TWR25827.1"/>
    </source>
</evidence>
<name>A0A563U3A7_9SPHI</name>
<dbReference type="EMBL" id="VOEJ01000008">
    <property type="protein sequence ID" value="TWR25827.1"/>
    <property type="molecule type" value="Genomic_DNA"/>
</dbReference>
<accession>A0A563U3A7</accession>
<reference evidence="2 3" key="1">
    <citation type="submission" date="2019-07" db="EMBL/GenBank/DDBJ databases">
        <authorList>
            <person name="Kim J."/>
        </authorList>
    </citation>
    <scope>NUCLEOTIDE SEQUENCE [LARGE SCALE GENOMIC DNA]</scope>
    <source>
        <strain evidence="3">dk17</strain>
    </source>
</reference>
<evidence type="ECO:0000313" key="3">
    <source>
        <dbReference type="Proteomes" id="UP000320042"/>
    </source>
</evidence>
<dbReference type="InterPro" id="IPR002591">
    <property type="entry name" value="Phosphodiest/P_Trfase"/>
</dbReference>
<dbReference type="Pfam" id="PF01663">
    <property type="entry name" value="Phosphodiest"/>
    <property type="match status" value="1"/>
</dbReference>
<dbReference type="GO" id="GO:0016787">
    <property type="term" value="F:hydrolase activity"/>
    <property type="evidence" value="ECO:0007669"/>
    <property type="project" value="UniProtKB-ARBA"/>
</dbReference>
<comment type="caution">
    <text evidence="2">The sequence shown here is derived from an EMBL/GenBank/DDBJ whole genome shotgun (WGS) entry which is preliminary data.</text>
</comment>
<dbReference type="PANTHER" id="PTHR10151:SF120">
    <property type="entry name" value="BIS(5'-ADENOSYL)-TRIPHOSPHATASE"/>
    <property type="match status" value="1"/>
</dbReference>